<evidence type="ECO:0000313" key="2">
    <source>
        <dbReference type="EMBL" id="CAB4218650.1"/>
    </source>
</evidence>
<accession>A0A6J5STQ9</accession>
<evidence type="ECO:0000313" key="1">
    <source>
        <dbReference type="EMBL" id="CAB4139697.1"/>
    </source>
</evidence>
<gene>
    <name evidence="2" type="ORF">UFOVP1607_33</name>
    <name evidence="1" type="ORF">UFOVP352_29</name>
</gene>
<reference evidence="2" key="1">
    <citation type="submission" date="2020-05" db="EMBL/GenBank/DDBJ databases">
        <authorList>
            <person name="Chiriac C."/>
            <person name="Salcher M."/>
            <person name="Ghai R."/>
            <person name="Kavagutti S V."/>
        </authorList>
    </citation>
    <scope>NUCLEOTIDE SEQUENCE</scope>
</reference>
<name>A0A6J5STQ9_9CAUD</name>
<proteinExistence type="predicted"/>
<protein>
    <submittedName>
        <fullName evidence="2">Uncharacterized protein</fullName>
    </submittedName>
</protein>
<dbReference type="EMBL" id="LR797466">
    <property type="protein sequence ID" value="CAB4218650.1"/>
    <property type="molecule type" value="Genomic_DNA"/>
</dbReference>
<organism evidence="2">
    <name type="scientific">uncultured Caudovirales phage</name>
    <dbReference type="NCBI Taxonomy" id="2100421"/>
    <lineage>
        <taxon>Viruses</taxon>
        <taxon>Duplodnaviria</taxon>
        <taxon>Heunggongvirae</taxon>
        <taxon>Uroviricota</taxon>
        <taxon>Caudoviricetes</taxon>
        <taxon>Peduoviridae</taxon>
        <taxon>Maltschvirus</taxon>
        <taxon>Maltschvirus maltsch</taxon>
    </lineage>
</organism>
<dbReference type="EMBL" id="LR796365">
    <property type="protein sequence ID" value="CAB4139697.1"/>
    <property type="molecule type" value="Genomic_DNA"/>
</dbReference>
<sequence>MHDEKCLSCEKRSLNLISGIYKAQCIMCCADLMLTAYPSKKHASTLIASLLNFKDAPPKEKILDELKNKLKQCA</sequence>